<evidence type="ECO:0000256" key="4">
    <source>
        <dbReference type="ARBA" id="ARBA00022723"/>
    </source>
</evidence>
<dbReference type="AlphaFoldDB" id="A0A559KIY8"/>
<keyword evidence="10" id="KW-1133">Transmembrane helix</keyword>
<name>A0A559KIY8_9MOLU</name>
<dbReference type="InterPro" id="IPR027417">
    <property type="entry name" value="P-loop_NTPase"/>
</dbReference>
<dbReference type="InterPro" id="IPR000642">
    <property type="entry name" value="Peptidase_M41"/>
</dbReference>
<protein>
    <submittedName>
        <fullName evidence="12">HflB protease</fullName>
    </submittedName>
</protein>
<dbReference type="SUPFAM" id="SSF140990">
    <property type="entry name" value="FtsH protease domain-like"/>
    <property type="match status" value="1"/>
</dbReference>
<dbReference type="GO" id="GO:0016887">
    <property type="term" value="F:ATP hydrolysis activity"/>
    <property type="evidence" value="ECO:0007669"/>
    <property type="project" value="InterPro"/>
</dbReference>
<dbReference type="GO" id="GO:0046872">
    <property type="term" value="F:metal ion binding"/>
    <property type="evidence" value="ECO:0007669"/>
    <property type="project" value="UniProtKB-KW"/>
</dbReference>
<dbReference type="OrthoDB" id="9809379at2"/>
<keyword evidence="5" id="KW-0547">Nucleotide-binding</keyword>
<feature type="transmembrane region" description="Helical" evidence="10">
    <location>
        <begin position="67"/>
        <end position="85"/>
    </location>
</feature>
<keyword evidence="3 12" id="KW-0645">Protease</keyword>
<dbReference type="Pfam" id="PF01434">
    <property type="entry name" value="Peptidase_M41"/>
    <property type="match status" value="1"/>
</dbReference>
<dbReference type="SMART" id="SM00382">
    <property type="entry name" value="AAA"/>
    <property type="match status" value="1"/>
</dbReference>
<dbReference type="EMBL" id="VIAE01000014">
    <property type="protein sequence ID" value="TVY12087.1"/>
    <property type="molecule type" value="Genomic_DNA"/>
</dbReference>
<keyword evidence="4" id="KW-0479">Metal-binding</keyword>
<evidence type="ECO:0000313" key="12">
    <source>
        <dbReference type="EMBL" id="TVY12087.1"/>
    </source>
</evidence>
<evidence type="ECO:0000259" key="11">
    <source>
        <dbReference type="SMART" id="SM00382"/>
    </source>
</evidence>
<dbReference type="CDD" id="cd19501">
    <property type="entry name" value="RecA-like_FtsH"/>
    <property type="match status" value="1"/>
</dbReference>
<keyword evidence="10" id="KW-0472">Membrane</keyword>
<dbReference type="FunFam" id="3.40.50.300:FF:000001">
    <property type="entry name" value="ATP-dependent zinc metalloprotease FtsH"/>
    <property type="match status" value="1"/>
</dbReference>
<evidence type="ECO:0000256" key="3">
    <source>
        <dbReference type="ARBA" id="ARBA00022670"/>
    </source>
</evidence>
<evidence type="ECO:0000256" key="7">
    <source>
        <dbReference type="ARBA" id="ARBA00022833"/>
    </source>
</evidence>
<evidence type="ECO:0000256" key="10">
    <source>
        <dbReference type="SAM" id="Phobius"/>
    </source>
</evidence>
<dbReference type="GO" id="GO:0004222">
    <property type="term" value="F:metalloendopeptidase activity"/>
    <property type="evidence" value="ECO:0007669"/>
    <property type="project" value="InterPro"/>
</dbReference>
<dbReference type="GO" id="GO:0004176">
    <property type="term" value="F:ATP-dependent peptidase activity"/>
    <property type="evidence" value="ECO:0007669"/>
    <property type="project" value="InterPro"/>
</dbReference>
<dbReference type="PANTHER" id="PTHR23076:SF97">
    <property type="entry name" value="ATP-DEPENDENT ZINC METALLOPROTEASE YME1L1"/>
    <property type="match status" value="1"/>
</dbReference>
<evidence type="ECO:0000256" key="2">
    <source>
        <dbReference type="ARBA" id="ARBA00010044"/>
    </source>
</evidence>
<evidence type="ECO:0000256" key="8">
    <source>
        <dbReference type="ARBA" id="ARBA00022840"/>
    </source>
</evidence>
<comment type="cofactor">
    <cofactor evidence="1">
        <name>Zn(2+)</name>
        <dbReference type="ChEBI" id="CHEBI:29105"/>
    </cofactor>
</comment>
<comment type="similarity">
    <text evidence="2">In the C-terminal section; belongs to the peptidase M41 family.</text>
</comment>
<proteinExistence type="inferred from homology"/>
<dbReference type="InterPro" id="IPR003593">
    <property type="entry name" value="AAA+_ATPase"/>
</dbReference>
<evidence type="ECO:0000256" key="6">
    <source>
        <dbReference type="ARBA" id="ARBA00022801"/>
    </source>
</evidence>
<feature type="domain" description="AAA+ ATPase" evidence="11">
    <location>
        <begin position="137"/>
        <end position="274"/>
    </location>
</feature>
<keyword evidence="7" id="KW-0862">Zinc</keyword>
<reference evidence="12 13" key="1">
    <citation type="submission" date="2019-06" db="EMBL/GenBank/DDBJ databases">
        <title>Draft Genome Sequence of Candidatus Phytoplasma pini-Related Strain MDPP: A Resource for Comparative Genomics of Gymnosperm-infecting Phytoplasmas.</title>
        <authorList>
            <person name="Cai W."/>
            <person name="Costanzo S."/>
            <person name="Shao J."/>
            <person name="Zhao Y."/>
            <person name="Davis R."/>
        </authorList>
    </citation>
    <scope>NUCLEOTIDE SEQUENCE [LARGE SCALE GENOMIC DNA]</scope>
    <source>
        <strain evidence="12 13">MDPP</strain>
    </source>
</reference>
<accession>A0A559KIY8</accession>
<dbReference type="GO" id="GO:0006508">
    <property type="term" value="P:proteolysis"/>
    <property type="evidence" value="ECO:0007669"/>
    <property type="project" value="UniProtKB-KW"/>
</dbReference>
<dbReference type="Gene3D" id="3.40.50.300">
    <property type="entry name" value="P-loop containing nucleotide triphosphate hydrolases"/>
    <property type="match status" value="1"/>
</dbReference>
<evidence type="ECO:0000256" key="1">
    <source>
        <dbReference type="ARBA" id="ARBA00001947"/>
    </source>
</evidence>
<gene>
    <name evidence="12" type="primary">hflB</name>
    <name evidence="12" type="ORF">MDPP_00374</name>
</gene>
<dbReference type="GO" id="GO:0005524">
    <property type="term" value="F:ATP binding"/>
    <property type="evidence" value="ECO:0007669"/>
    <property type="project" value="UniProtKB-KW"/>
</dbReference>
<comment type="caution">
    <text evidence="12">The sequence shown here is derived from an EMBL/GenBank/DDBJ whole genome shotgun (WGS) entry which is preliminary data.</text>
</comment>
<keyword evidence="13" id="KW-1185">Reference proteome</keyword>
<evidence type="ECO:0000313" key="13">
    <source>
        <dbReference type="Proteomes" id="UP000320078"/>
    </source>
</evidence>
<dbReference type="Gene3D" id="1.20.58.760">
    <property type="entry name" value="Peptidase M41"/>
    <property type="match status" value="1"/>
</dbReference>
<dbReference type="Pfam" id="PF00004">
    <property type="entry name" value="AAA"/>
    <property type="match status" value="1"/>
</dbReference>
<evidence type="ECO:0000256" key="5">
    <source>
        <dbReference type="ARBA" id="ARBA00022741"/>
    </source>
</evidence>
<dbReference type="InterPro" id="IPR037219">
    <property type="entry name" value="Peptidase_M41-like"/>
</dbReference>
<keyword evidence="6" id="KW-0378">Hydrolase</keyword>
<keyword evidence="10" id="KW-0812">Transmembrane</keyword>
<feature type="transmembrane region" description="Helical" evidence="10">
    <location>
        <begin position="7"/>
        <end position="29"/>
    </location>
</feature>
<keyword evidence="8" id="KW-0067">ATP-binding</keyword>
<dbReference type="SUPFAM" id="SSF52540">
    <property type="entry name" value="P-loop containing nucleoside triphosphate hydrolases"/>
    <property type="match status" value="1"/>
</dbReference>
<dbReference type="InterPro" id="IPR003959">
    <property type="entry name" value="ATPase_AAA_core"/>
</dbReference>
<dbReference type="PANTHER" id="PTHR23076">
    <property type="entry name" value="METALLOPROTEASE M41 FTSH"/>
    <property type="match status" value="1"/>
</dbReference>
<sequence>MRKIKFTFRFFIYVLMALNFFCLTCFYLNDLVFQKSLEAGGLNIRFFGFHRFCFFLKKNVFSVIEGFVSPFLTLVLLGGWGEGFFRRSSYQTKKASFLHTQLTFQDVAGNEDEKEELKELVDYLKHPKRYVSRGAFLPHGILLEGPPGTGKTLLAKALAGEAQVPFFYCSGSEFVEMFVGVGASRVRQLFQDARSHAPCIIFIDEIDVLAARRDNSFGHQEKNQTLNQFLVEMDGFTQRDNIVVIGSTNRADMLDSAVLRPGRFDLKFVVSYPDLKAREAIYRVHLRNKNVDSQIDILHLARLSTHFSGAMIATVVNQALVLSVRQQLPQANQLCFEEAIDRVLLGPAKKSLKYNDFEKKMVAYHEAGHAVISLKLEYAKKVQKITIIPRGNAGGYNLLYSPDDFNFSSKKKMQADLVCYLGGRVAEELVFDDISDGAFGDYKEATRLAEQMITKVGFGELKGRTHQFSDRKIINQQINSLLEESYSQCKQIMQANRVLLDKIALLLIEQETITFAEIQRIVFDLKI</sequence>
<keyword evidence="9" id="KW-0482">Metalloprotease</keyword>
<dbReference type="RefSeq" id="WP_144658562.1">
    <property type="nucleotide sequence ID" value="NZ_VIAE01000014.1"/>
</dbReference>
<dbReference type="Proteomes" id="UP000320078">
    <property type="component" value="Unassembled WGS sequence"/>
</dbReference>
<dbReference type="Gene3D" id="1.10.8.60">
    <property type="match status" value="1"/>
</dbReference>
<organism evidence="12 13">
    <name type="scientific">Candidatus Phytoplasma pini</name>
    <dbReference type="NCBI Taxonomy" id="267362"/>
    <lineage>
        <taxon>Bacteria</taxon>
        <taxon>Bacillati</taxon>
        <taxon>Mycoplasmatota</taxon>
        <taxon>Mollicutes</taxon>
        <taxon>Acholeplasmatales</taxon>
        <taxon>Acholeplasmataceae</taxon>
        <taxon>Candidatus Phytoplasma</taxon>
    </lineage>
</organism>
<evidence type="ECO:0000256" key="9">
    <source>
        <dbReference type="ARBA" id="ARBA00023049"/>
    </source>
</evidence>